<evidence type="ECO:0000313" key="4">
    <source>
        <dbReference type="EMBL" id="SFP93610.1"/>
    </source>
</evidence>
<accession>A0A1I5UEA4</accession>
<name>A0A1I5UEA4_9FIRM</name>
<dbReference type="AlphaFoldDB" id="A0A1I5UEA4"/>
<keyword evidence="2" id="KW-0812">Transmembrane</keyword>
<evidence type="ECO:0000256" key="3">
    <source>
        <dbReference type="SAM" id="SignalP"/>
    </source>
</evidence>
<keyword evidence="2" id="KW-1133">Transmembrane helix</keyword>
<evidence type="ECO:0000313" key="5">
    <source>
        <dbReference type="Proteomes" id="UP000182624"/>
    </source>
</evidence>
<keyword evidence="5" id="KW-1185">Reference proteome</keyword>
<dbReference type="RefSeq" id="WP_074887710.1">
    <property type="nucleotide sequence ID" value="NZ_FOXO01000012.1"/>
</dbReference>
<dbReference type="EMBL" id="FOXO01000012">
    <property type="protein sequence ID" value="SFP93610.1"/>
    <property type="molecule type" value="Genomic_DNA"/>
</dbReference>
<feature type="compositionally biased region" description="Basic and acidic residues" evidence="1">
    <location>
        <begin position="568"/>
        <end position="580"/>
    </location>
</feature>
<reference evidence="5" key="1">
    <citation type="submission" date="2016-10" db="EMBL/GenBank/DDBJ databases">
        <authorList>
            <person name="Varghese N."/>
            <person name="Submissions S."/>
        </authorList>
    </citation>
    <scope>NUCLEOTIDE SEQUENCE [LARGE SCALE GENOMIC DNA]</scope>
    <source>
        <strain evidence="5">P18</strain>
    </source>
</reference>
<dbReference type="Gene3D" id="2.160.20.110">
    <property type="match status" value="2"/>
</dbReference>
<proteinExistence type="predicted"/>
<sequence>MKKKLCALLFGINLAFVMPLSAFATEGEVIKTGTQERAIENEVDVDEDIKEDIEAEISEEIEEINISSVEDFLKFSENCKLDTWSVNKRVILNADISLLGTNFEGVPTFAGEFVGNGHTISDFTIGKDISHMGLFVTLQKTGSISDLKVKASILPSGENIIIGGIVSDNSGHIQNCEFEGVITANDYIGGIAGINQLSGDIKGCTTRGFIHGVHYVGGIAGENMGNIYGCTNEALVNTTNEDTQITIDSMSTLNKVISLVKNLNNTAEEANADVTASDIGGIAGLSIGIIGRSINIGNVGYEHVGYNIGGIAGRQSGYLYYCTNNGNVLGRKDVGGIVGQAEPYVTVDLSSDIAYQLSEAIGKLHDIVTVTLNDTRNQSNTISSRLSAIQQFTDGAIKDVKYIAQGTIDYANGVSGAATEAFSRVDYVLDESSKQDGALDQVSYAAEDLHNSAGSLKDTAKDLDLEQYMDEDQKEQYNNALDVLEGLESQYDALFESKFFEKYNEYLKIHRSVEEETEDLIYVLGDGTELEEDVRDGIWKHSKDDAKFPVSDDTDTRYSVDQTLHRNAEEDATGEADRYARGNYQSPVTGDNGEDAYIDDLTTSSATVVAIASEATSKMTDATREDAVKAMNSFEKATEHLKEAGNDTKAIVKNVAGRDDIVLPQFSSEYRARTTSFVDNMQGMNDNFGLLNSEMNNATGVIVDDLQEMNDQFNTIMMLFSDAVDGVLEADYTSNYEDVSFDEAEVCTDATIDWCINYGDVAGDIDTSGIAGTMAIEYDFDKESDATGIKDSKLNSSYLTKCVLRNNKNYSSATGEKNYVGGICGLQEMGTILKCSNLGNLKSNSGQYTGGVCGRSLSYVVNSSSMGILSGESYVGGITGDGQNISDCLSLVKIENAASFYGAISGHISDDGVVRNNTFISDDLAGIDRTSQSLKAEPVSFSESDLPYDFKNLTVSFILEDENIDGGEKLIKKVSKRYGEKMTLDNYPEIEPREGYYVSWDQDSIDSIKTDEIITASYMKYRTTISEDTSKNEDGFYQAEILVDGQFKENDMLKVTHTLHYDDRNFEKVANIKDLVKYETAVVEIPDDGASVHDVRIKPLVELAKGFKEYDVYLVNGDEQILLEKKGKLGNYNIYEIEGNSFTLDIKFNGADKAVYLVILGIVGIIAGILLIIILIIVFIVRHGGKLPGILNKIGGKISEKIENKEQIFYDESTENVNEEDEKINKND</sequence>
<evidence type="ECO:0008006" key="6">
    <source>
        <dbReference type="Google" id="ProtNLM"/>
    </source>
</evidence>
<feature type="transmembrane region" description="Helical" evidence="2">
    <location>
        <begin position="1154"/>
        <end position="1181"/>
    </location>
</feature>
<protein>
    <recommendedName>
        <fullName evidence="6">GLUG domain-containing protein</fullName>
    </recommendedName>
</protein>
<feature type="region of interest" description="Disordered" evidence="1">
    <location>
        <begin position="568"/>
        <end position="592"/>
    </location>
</feature>
<dbReference type="Proteomes" id="UP000182624">
    <property type="component" value="Unassembled WGS sequence"/>
</dbReference>
<gene>
    <name evidence="4" type="ORF">SAMN04487928_11281</name>
</gene>
<evidence type="ECO:0000256" key="1">
    <source>
        <dbReference type="SAM" id="MobiDB-lite"/>
    </source>
</evidence>
<organism evidence="4 5">
    <name type="scientific">Butyrivibrio proteoclasticus</name>
    <dbReference type="NCBI Taxonomy" id="43305"/>
    <lineage>
        <taxon>Bacteria</taxon>
        <taxon>Bacillati</taxon>
        <taxon>Bacillota</taxon>
        <taxon>Clostridia</taxon>
        <taxon>Lachnospirales</taxon>
        <taxon>Lachnospiraceae</taxon>
        <taxon>Butyrivibrio</taxon>
    </lineage>
</organism>
<keyword evidence="3" id="KW-0732">Signal</keyword>
<evidence type="ECO:0000256" key="2">
    <source>
        <dbReference type="SAM" id="Phobius"/>
    </source>
</evidence>
<dbReference type="OrthoDB" id="2067910at2"/>
<feature type="chain" id="PRO_5010256985" description="GLUG domain-containing protein" evidence="3">
    <location>
        <begin position="25"/>
        <end position="1228"/>
    </location>
</feature>
<feature type="signal peptide" evidence="3">
    <location>
        <begin position="1"/>
        <end position="24"/>
    </location>
</feature>
<keyword evidence="2" id="KW-0472">Membrane</keyword>